<dbReference type="InterPro" id="IPR004474">
    <property type="entry name" value="LytR_CpsA_psr"/>
</dbReference>
<feature type="region of interest" description="Disordered" evidence="2">
    <location>
        <begin position="1"/>
        <end position="131"/>
    </location>
</feature>
<keyword evidence="3" id="KW-0812">Transmembrane</keyword>
<protein>
    <submittedName>
        <fullName evidence="5">LCP family protein</fullName>
    </submittedName>
</protein>
<feature type="compositionally biased region" description="Basic and acidic residues" evidence="2">
    <location>
        <begin position="1"/>
        <end position="10"/>
    </location>
</feature>
<feature type="compositionally biased region" description="Basic and acidic residues" evidence="2">
    <location>
        <begin position="22"/>
        <end position="32"/>
    </location>
</feature>
<dbReference type="Gene3D" id="3.40.630.190">
    <property type="entry name" value="LCP protein"/>
    <property type="match status" value="1"/>
</dbReference>
<dbReference type="PANTHER" id="PTHR33392:SF6">
    <property type="entry name" value="POLYISOPRENYL-TEICHOIC ACID--PEPTIDOGLYCAN TEICHOIC ACID TRANSFERASE TAGU"/>
    <property type="match status" value="1"/>
</dbReference>
<keyword evidence="3" id="KW-0472">Membrane</keyword>
<proteinExistence type="inferred from homology"/>
<name>A0ABV5V1W5_9MICO</name>
<feature type="domain" description="Cell envelope-related transcriptional attenuator" evidence="4">
    <location>
        <begin position="212"/>
        <end position="355"/>
    </location>
</feature>
<evidence type="ECO:0000256" key="3">
    <source>
        <dbReference type="SAM" id="Phobius"/>
    </source>
</evidence>
<dbReference type="Pfam" id="PF03816">
    <property type="entry name" value="LytR_cpsA_psr"/>
    <property type="match status" value="1"/>
</dbReference>
<dbReference type="RefSeq" id="WP_141338171.1">
    <property type="nucleotide sequence ID" value="NZ_JBHMAX010000014.1"/>
</dbReference>
<comment type="similarity">
    <text evidence="1">Belongs to the LytR/CpsA/Psr (LCP) family.</text>
</comment>
<sequence length="447" mass="47413">MPHRPEDDWTRPLPRRPRTGRRPGDPVGRDAAYDGYEGGDGFEGDDGFGGDPGYDGYDGRRGGDEATRPVPRQEPPRGHYDENGDWVPRPRPRERPRQGPRPAASGGGPPGRPPTGRRAASSRPPRRRRGPRYGLRRLAVVLGLALTAYVVSMVVVLALLWNGLVRVDATPEGTRPAGSAGSAYLLVGTDSRDQLTEEQRGEFGTGYAEGSRADTVMLLHVPTVGEPTLVSLPRDSFVDVPGHGLDKLNAAHSIGGPELLAATVEGATGLRLDGYLEIGFGGFVGVVEEVGGVRMCLDAPIQDEKAHIDLAAGCQELTGPEALGYVRMRYSDARGDIGRVERQREFLAALVARMASPATVLNPVRLHDVGSATGEAVAVGEDTSVLEAARMALAMRGIASGGGVSVTVPVADANYQTTVGSAVLWDEQRAAELFGALRRGESVSIEP</sequence>
<dbReference type="EMBL" id="JBHMAX010000014">
    <property type="protein sequence ID" value="MFB9731786.1"/>
    <property type="molecule type" value="Genomic_DNA"/>
</dbReference>
<feature type="transmembrane region" description="Helical" evidence="3">
    <location>
        <begin position="138"/>
        <end position="161"/>
    </location>
</feature>
<dbReference type="NCBIfam" id="TIGR00350">
    <property type="entry name" value="lytR_cpsA_psr"/>
    <property type="match status" value="1"/>
</dbReference>
<evidence type="ECO:0000256" key="2">
    <source>
        <dbReference type="SAM" id="MobiDB-lite"/>
    </source>
</evidence>
<evidence type="ECO:0000259" key="4">
    <source>
        <dbReference type="Pfam" id="PF03816"/>
    </source>
</evidence>
<gene>
    <name evidence="5" type="ORF">ACFFN0_07010</name>
</gene>
<evidence type="ECO:0000256" key="1">
    <source>
        <dbReference type="ARBA" id="ARBA00006068"/>
    </source>
</evidence>
<keyword evidence="6" id="KW-1185">Reference proteome</keyword>
<dbReference type="InterPro" id="IPR050922">
    <property type="entry name" value="LytR/CpsA/Psr_CW_biosynth"/>
</dbReference>
<dbReference type="Proteomes" id="UP001589613">
    <property type="component" value="Unassembled WGS sequence"/>
</dbReference>
<evidence type="ECO:0000313" key="5">
    <source>
        <dbReference type="EMBL" id="MFB9731786.1"/>
    </source>
</evidence>
<organism evidence="5 6">
    <name type="scientific">Ornithinimicrobium kibberense</name>
    <dbReference type="NCBI Taxonomy" id="282060"/>
    <lineage>
        <taxon>Bacteria</taxon>
        <taxon>Bacillati</taxon>
        <taxon>Actinomycetota</taxon>
        <taxon>Actinomycetes</taxon>
        <taxon>Micrococcales</taxon>
        <taxon>Ornithinimicrobiaceae</taxon>
        <taxon>Ornithinimicrobium</taxon>
    </lineage>
</organism>
<reference evidence="5 6" key="1">
    <citation type="submission" date="2024-09" db="EMBL/GenBank/DDBJ databases">
        <authorList>
            <person name="Sun Q."/>
            <person name="Mori K."/>
        </authorList>
    </citation>
    <scope>NUCLEOTIDE SEQUENCE [LARGE SCALE GENOMIC DNA]</scope>
    <source>
        <strain evidence="5 6">JCM 12763</strain>
    </source>
</reference>
<accession>A0ABV5V1W5</accession>
<evidence type="ECO:0000313" key="6">
    <source>
        <dbReference type="Proteomes" id="UP001589613"/>
    </source>
</evidence>
<feature type="compositionally biased region" description="Basic and acidic residues" evidence="2">
    <location>
        <begin position="57"/>
        <end position="67"/>
    </location>
</feature>
<feature type="compositionally biased region" description="Low complexity" evidence="2">
    <location>
        <begin position="114"/>
        <end position="123"/>
    </location>
</feature>
<keyword evidence="3" id="KW-1133">Transmembrane helix</keyword>
<dbReference type="PANTHER" id="PTHR33392">
    <property type="entry name" value="POLYISOPRENYL-TEICHOIC ACID--PEPTIDOGLYCAN TEICHOIC ACID TRANSFERASE TAGU"/>
    <property type="match status" value="1"/>
</dbReference>
<comment type="caution">
    <text evidence="5">The sequence shown here is derived from an EMBL/GenBank/DDBJ whole genome shotgun (WGS) entry which is preliminary data.</text>
</comment>